<evidence type="ECO:0000259" key="3">
    <source>
        <dbReference type="Pfam" id="PF01887"/>
    </source>
</evidence>
<dbReference type="Pfam" id="PF20257">
    <property type="entry name" value="SAM_HAT_C"/>
    <property type="match status" value="1"/>
</dbReference>
<feature type="domain" description="S-adenosyl-l-methionine hydroxide adenosyltransferase N-terminal" evidence="3">
    <location>
        <begin position="6"/>
        <end position="156"/>
    </location>
</feature>
<comment type="similarity">
    <text evidence="2">Belongs to the SAM hydrolase / SAM-dependent halogenase family.</text>
</comment>
<accession>A0A7X8C4H7</accession>
<reference evidence="5 6" key="1">
    <citation type="journal article" date="2020" name="Biotechnol. Biofuels">
        <title>New insights from the biogas microbiome by comprehensive genome-resolved metagenomics of nearly 1600 species originating from multiple anaerobic digesters.</title>
        <authorList>
            <person name="Campanaro S."/>
            <person name="Treu L."/>
            <person name="Rodriguez-R L.M."/>
            <person name="Kovalovszki A."/>
            <person name="Ziels R.M."/>
            <person name="Maus I."/>
            <person name="Zhu X."/>
            <person name="Kougias P.G."/>
            <person name="Basile A."/>
            <person name="Luo G."/>
            <person name="Schluter A."/>
            <person name="Konstantinidis K.T."/>
            <person name="Angelidaki I."/>
        </authorList>
    </citation>
    <scope>NUCLEOTIDE SEQUENCE [LARGE SCALE GENOMIC DNA]</scope>
    <source>
        <strain evidence="5">AS23ysBPME_34</strain>
    </source>
</reference>
<evidence type="ECO:0000256" key="1">
    <source>
        <dbReference type="ARBA" id="ARBA00022691"/>
    </source>
</evidence>
<name>A0A7X8C4H7_9LACT</name>
<gene>
    <name evidence="5" type="ORF">GX355_06650</name>
</gene>
<evidence type="ECO:0000259" key="4">
    <source>
        <dbReference type="Pfam" id="PF20257"/>
    </source>
</evidence>
<dbReference type="Gene3D" id="3.40.50.10790">
    <property type="entry name" value="S-adenosyl-l-methionine hydroxide adenosyltransferase, N-terminal"/>
    <property type="match status" value="1"/>
</dbReference>
<comment type="caution">
    <text evidence="5">The sequence shown here is derived from an EMBL/GenBank/DDBJ whole genome shotgun (WGS) entry which is preliminary data.</text>
</comment>
<dbReference type="InterPro" id="IPR023227">
    <property type="entry name" value="SAM_OH_AdoTrfase_C_sf"/>
</dbReference>
<dbReference type="RefSeq" id="WP_276648490.1">
    <property type="nucleotide sequence ID" value="NZ_JAAYSM010000211.1"/>
</dbReference>
<evidence type="ECO:0000256" key="2">
    <source>
        <dbReference type="ARBA" id="ARBA00024035"/>
    </source>
</evidence>
<proteinExistence type="inferred from homology"/>
<dbReference type="InterPro" id="IPR023228">
    <property type="entry name" value="SAM_OH_AdoTrfase_N_sf"/>
</dbReference>
<dbReference type="PANTHER" id="PTHR35092:SF1">
    <property type="entry name" value="CHLORINASE MJ1651"/>
    <property type="match status" value="1"/>
</dbReference>
<dbReference type="SUPFAM" id="SSF102522">
    <property type="entry name" value="Bacterial fluorinating enzyme, N-terminal domain"/>
    <property type="match status" value="1"/>
</dbReference>
<dbReference type="SUPFAM" id="SSF101852">
    <property type="entry name" value="Bacterial fluorinating enzyme, C-terminal domain"/>
    <property type="match status" value="1"/>
</dbReference>
<dbReference type="InterPro" id="IPR046470">
    <property type="entry name" value="SAM_HAT_C"/>
</dbReference>
<dbReference type="Proteomes" id="UP000541058">
    <property type="component" value="Unassembled WGS sequence"/>
</dbReference>
<organism evidence="5 6">
    <name type="scientific">Globicatella sulfidifaciens</name>
    <dbReference type="NCBI Taxonomy" id="136093"/>
    <lineage>
        <taxon>Bacteria</taxon>
        <taxon>Bacillati</taxon>
        <taxon>Bacillota</taxon>
        <taxon>Bacilli</taxon>
        <taxon>Lactobacillales</taxon>
        <taxon>Aerococcaceae</taxon>
        <taxon>Globicatella</taxon>
    </lineage>
</organism>
<protein>
    <submittedName>
        <fullName evidence="5">SAM-dependent chlorinase/fluorinase</fullName>
    </submittedName>
</protein>
<dbReference type="Pfam" id="PF01887">
    <property type="entry name" value="SAM_HAT_N"/>
    <property type="match status" value="1"/>
</dbReference>
<dbReference type="Gene3D" id="2.40.30.90">
    <property type="entry name" value="Bacterial fluorinating enzyme like"/>
    <property type="match status" value="1"/>
</dbReference>
<feature type="domain" description="S-adenosyl-l-methionine hydroxide adenosyltransferase C-terminal" evidence="4">
    <location>
        <begin position="185"/>
        <end position="272"/>
    </location>
</feature>
<dbReference type="InterPro" id="IPR002747">
    <property type="entry name" value="SAM_OH_AdoTrfase"/>
</dbReference>
<dbReference type="PANTHER" id="PTHR35092">
    <property type="entry name" value="CHLORINASE MJ1651"/>
    <property type="match status" value="1"/>
</dbReference>
<dbReference type="PIRSF" id="PIRSF006779">
    <property type="entry name" value="UCP006779"/>
    <property type="match status" value="1"/>
</dbReference>
<dbReference type="AlphaFoldDB" id="A0A7X8C4H7"/>
<sequence length="279" mass="31397">MKPILVFQTDFTYKEGAVSSMYGVVKSVDRELEIFDSTHEIPNYDIWSASYRLFQPFIFWPKGTIFVSVCDPGVGTPRRASIAKTKNGYYVVTPDNGTLTHVKAKYGIEKIVEIDIDRHRLKGYGTENISVFHGRDVFGYCAAKLASGQVAFEDFGNEYPVEEIVTFDLLEPKQSDDAIEGVAEIIDPNFGNLWSNVPISWLEQWQGKQVQVSVINQEQETIFNESIPLNLTFGEVAKGQLTIYQNEYGNAAIAVNQGSLINQYAIEYGPHVKIIFRGE</sequence>
<evidence type="ECO:0000313" key="6">
    <source>
        <dbReference type="Proteomes" id="UP000541058"/>
    </source>
</evidence>
<evidence type="ECO:0000313" key="5">
    <source>
        <dbReference type="EMBL" id="NLJ18525.1"/>
    </source>
</evidence>
<dbReference type="InterPro" id="IPR046469">
    <property type="entry name" value="SAM_HAT_N"/>
</dbReference>
<keyword evidence="1" id="KW-0949">S-adenosyl-L-methionine</keyword>
<dbReference type="EMBL" id="JAAYSM010000211">
    <property type="protein sequence ID" value="NLJ18525.1"/>
    <property type="molecule type" value="Genomic_DNA"/>
</dbReference>